<evidence type="ECO:0000256" key="2">
    <source>
        <dbReference type="ARBA" id="ARBA00005852"/>
    </source>
</evidence>
<evidence type="ECO:0000313" key="7">
    <source>
        <dbReference type="EMBL" id="PWA87535.1"/>
    </source>
</evidence>
<organism evidence="7 8">
    <name type="scientific">Artemisia annua</name>
    <name type="common">Sweet wormwood</name>
    <dbReference type="NCBI Taxonomy" id="35608"/>
    <lineage>
        <taxon>Eukaryota</taxon>
        <taxon>Viridiplantae</taxon>
        <taxon>Streptophyta</taxon>
        <taxon>Embryophyta</taxon>
        <taxon>Tracheophyta</taxon>
        <taxon>Spermatophyta</taxon>
        <taxon>Magnoliopsida</taxon>
        <taxon>eudicotyledons</taxon>
        <taxon>Gunneridae</taxon>
        <taxon>Pentapetalae</taxon>
        <taxon>asterids</taxon>
        <taxon>campanulids</taxon>
        <taxon>Asterales</taxon>
        <taxon>Asteraceae</taxon>
        <taxon>Asteroideae</taxon>
        <taxon>Anthemideae</taxon>
        <taxon>Artemisiinae</taxon>
        <taxon>Artemisia</taxon>
    </lineage>
</organism>
<dbReference type="PANTHER" id="PTHR33596">
    <property type="entry name" value="COLD-REGULATED 413 PLASMA MEMBRANE PROTEIN 2"/>
    <property type="match status" value="1"/>
</dbReference>
<dbReference type="InterPro" id="IPR008892">
    <property type="entry name" value="COR413"/>
</dbReference>
<keyword evidence="5 6" id="KW-0472">Membrane</keyword>
<dbReference type="GO" id="GO:0016020">
    <property type="term" value="C:membrane"/>
    <property type="evidence" value="ECO:0007669"/>
    <property type="project" value="UniProtKB-SubCell"/>
</dbReference>
<feature type="transmembrane region" description="Helical" evidence="6">
    <location>
        <begin position="195"/>
        <end position="211"/>
    </location>
</feature>
<evidence type="ECO:0000256" key="4">
    <source>
        <dbReference type="ARBA" id="ARBA00022989"/>
    </source>
</evidence>
<comment type="subcellular location">
    <subcellularLocation>
        <location evidence="1">Membrane</location>
        <topology evidence="1">Multi-pass membrane protein</topology>
    </subcellularLocation>
</comment>
<name>A0A2U1PP63_ARTAN</name>
<keyword evidence="3 6" id="KW-0812">Transmembrane</keyword>
<evidence type="ECO:0000313" key="8">
    <source>
        <dbReference type="Proteomes" id="UP000245207"/>
    </source>
</evidence>
<evidence type="ECO:0000256" key="5">
    <source>
        <dbReference type="ARBA" id="ARBA00023136"/>
    </source>
</evidence>
<dbReference type="Pfam" id="PF05562">
    <property type="entry name" value="WCOR413"/>
    <property type="match status" value="2"/>
</dbReference>
<feature type="transmembrane region" description="Helical" evidence="6">
    <location>
        <begin position="223"/>
        <end position="241"/>
    </location>
</feature>
<comment type="caution">
    <text evidence="7">The sequence shown here is derived from an EMBL/GenBank/DDBJ whole genome shotgun (WGS) entry which is preliminary data.</text>
</comment>
<reference evidence="7 8" key="1">
    <citation type="journal article" date="2018" name="Mol. Plant">
        <title>The genome of Artemisia annua provides insight into the evolution of Asteraceae family and artemisinin biosynthesis.</title>
        <authorList>
            <person name="Shen Q."/>
            <person name="Zhang L."/>
            <person name="Liao Z."/>
            <person name="Wang S."/>
            <person name="Yan T."/>
            <person name="Shi P."/>
            <person name="Liu M."/>
            <person name="Fu X."/>
            <person name="Pan Q."/>
            <person name="Wang Y."/>
            <person name="Lv Z."/>
            <person name="Lu X."/>
            <person name="Zhang F."/>
            <person name="Jiang W."/>
            <person name="Ma Y."/>
            <person name="Chen M."/>
            <person name="Hao X."/>
            <person name="Li L."/>
            <person name="Tang Y."/>
            <person name="Lv G."/>
            <person name="Zhou Y."/>
            <person name="Sun X."/>
            <person name="Brodelius P.E."/>
            <person name="Rose J.K.C."/>
            <person name="Tang K."/>
        </authorList>
    </citation>
    <scope>NUCLEOTIDE SEQUENCE [LARGE SCALE GENOMIC DNA]</scope>
    <source>
        <strain evidence="8">cv. Huhao1</strain>
        <tissue evidence="7">Leaf</tissue>
    </source>
</reference>
<evidence type="ECO:0000256" key="6">
    <source>
        <dbReference type="SAM" id="Phobius"/>
    </source>
</evidence>
<evidence type="ECO:0000256" key="3">
    <source>
        <dbReference type="ARBA" id="ARBA00022692"/>
    </source>
</evidence>
<dbReference type="OrthoDB" id="1928310at2759"/>
<gene>
    <name evidence="7" type="ORF">CTI12_AA129200</name>
</gene>
<dbReference type="EMBL" id="PKPP01000904">
    <property type="protein sequence ID" value="PWA87535.1"/>
    <property type="molecule type" value="Genomic_DNA"/>
</dbReference>
<feature type="transmembrane region" description="Helical" evidence="6">
    <location>
        <begin position="170"/>
        <end position="188"/>
    </location>
</feature>
<keyword evidence="8" id="KW-1185">Reference proteome</keyword>
<comment type="similarity">
    <text evidence="2">Belongs to the Cold-regulated 413 protein family.</text>
</comment>
<dbReference type="STRING" id="35608.A0A2U1PP63"/>
<accession>A0A2U1PP63</accession>
<dbReference type="Proteomes" id="UP000245207">
    <property type="component" value="Unassembled WGS sequence"/>
</dbReference>
<proteinExistence type="inferred from homology"/>
<dbReference type="PANTHER" id="PTHR33596:SF17">
    <property type="entry name" value="COLD-REGULATED 413 INNER MEMBRANE PROTEIN 1, CHLOROPLASTIC-RELATED"/>
    <property type="match status" value="1"/>
</dbReference>
<sequence length="242" mass="26614">MGMMNQKCKRGLGTVCYSAPVFTPNNLQWICTVSSAVLMFVAGSPIQKSFLVPFFALQAPASLTSWIKSVVEKRSNMGMMNHKCKRGLGTVCYSAPVFTPNNLQWICTVSSAVLMFVAGSPIQKSFLVPFFALQAPASLTSWIKGEYGIWTAFLALLVRLFFYIPGELELPFIALMLVIVSPYQITNLRGRQEGVVLSLVIAAFLAFQHFTRVGLRKSFDQGSIIATLAILCIVAVPILFLI</sequence>
<evidence type="ECO:0000256" key="1">
    <source>
        <dbReference type="ARBA" id="ARBA00004141"/>
    </source>
</evidence>
<protein>
    <submittedName>
        <fullName evidence="7">Cold regulated protein</fullName>
    </submittedName>
</protein>
<dbReference type="AlphaFoldDB" id="A0A2U1PP63"/>
<keyword evidence="4 6" id="KW-1133">Transmembrane helix</keyword>